<dbReference type="AlphaFoldDB" id="A0A5C2SR02"/>
<evidence type="ECO:0000313" key="1">
    <source>
        <dbReference type="EMBL" id="RPD66090.1"/>
    </source>
</evidence>
<sequence>MPAMFDTSRLFLNILCVTLILCLTHLLVRNAPILSLEVQTTVLAMHLNHVLFV</sequence>
<dbReference type="Proteomes" id="UP000313359">
    <property type="component" value="Unassembled WGS sequence"/>
</dbReference>
<organism evidence="1 2">
    <name type="scientific">Lentinus tigrinus ALCF2SS1-6</name>
    <dbReference type="NCBI Taxonomy" id="1328759"/>
    <lineage>
        <taxon>Eukaryota</taxon>
        <taxon>Fungi</taxon>
        <taxon>Dikarya</taxon>
        <taxon>Basidiomycota</taxon>
        <taxon>Agaricomycotina</taxon>
        <taxon>Agaricomycetes</taxon>
        <taxon>Polyporales</taxon>
        <taxon>Polyporaceae</taxon>
        <taxon>Lentinus</taxon>
    </lineage>
</organism>
<proteinExistence type="predicted"/>
<dbReference type="EMBL" id="ML122251">
    <property type="protein sequence ID" value="RPD66090.1"/>
    <property type="molecule type" value="Genomic_DNA"/>
</dbReference>
<protein>
    <submittedName>
        <fullName evidence="1">Uncharacterized protein</fullName>
    </submittedName>
</protein>
<reference evidence="1" key="1">
    <citation type="journal article" date="2018" name="Genome Biol. Evol.">
        <title>Genomics and development of Lentinus tigrinus, a white-rot wood-decaying mushroom with dimorphic fruiting bodies.</title>
        <authorList>
            <person name="Wu B."/>
            <person name="Xu Z."/>
            <person name="Knudson A."/>
            <person name="Carlson A."/>
            <person name="Chen N."/>
            <person name="Kovaka S."/>
            <person name="LaButti K."/>
            <person name="Lipzen A."/>
            <person name="Pennachio C."/>
            <person name="Riley R."/>
            <person name="Schakwitz W."/>
            <person name="Umezawa K."/>
            <person name="Ohm R.A."/>
            <person name="Grigoriev I.V."/>
            <person name="Nagy L.G."/>
            <person name="Gibbons J."/>
            <person name="Hibbett D."/>
        </authorList>
    </citation>
    <scope>NUCLEOTIDE SEQUENCE [LARGE SCALE GENOMIC DNA]</scope>
    <source>
        <strain evidence="1">ALCF2SS1-6</strain>
    </source>
</reference>
<evidence type="ECO:0000313" key="2">
    <source>
        <dbReference type="Proteomes" id="UP000313359"/>
    </source>
</evidence>
<keyword evidence="2" id="KW-1185">Reference proteome</keyword>
<name>A0A5C2SR02_9APHY</name>
<gene>
    <name evidence="1" type="ORF">L227DRAFT_132228</name>
</gene>
<accession>A0A5C2SR02</accession>